<dbReference type="KEGG" id="dtu:Dtur_0245"/>
<dbReference type="STRING" id="515635.Dtur_0245"/>
<dbReference type="HOGENOM" id="CLU_1193277_0_0_0"/>
<dbReference type="EMBL" id="CP001251">
    <property type="protein sequence ID" value="ACK41571.1"/>
    <property type="molecule type" value="Genomic_DNA"/>
</dbReference>
<dbReference type="EnsemblBacteria" id="ACK41571">
    <property type="protein sequence ID" value="ACK41571"/>
    <property type="gene ID" value="Dtur_0245"/>
</dbReference>
<keyword evidence="2" id="KW-1185">Reference proteome</keyword>
<dbReference type="InParanoid" id="B8E1P6"/>
<evidence type="ECO:0000313" key="2">
    <source>
        <dbReference type="Proteomes" id="UP000007719"/>
    </source>
</evidence>
<accession>B8E1P6</accession>
<organism evidence="1 2">
    <name type="scientific">Dictyoglomus turgidum (strain DSM 6724 / Z-1310)</name>
    <dbReference type="NCBI Taxonomy" id="515635"/>
    <lineage>
        <taxon>Bacteria</taxon>
        <taxon>Pseudomonadati</taxon>
        <taxon>Dictyoglomota</taxon>
        <taxon>Dictyoglomia</taxon>
        <taxon>Dictyoglomales</taxon>
        <taxon>Dictyoglomaceae</taxon>
        <taxon>Dictyoglomus</taxon>
    </lineage>
</organism>
<evidence type="ECO:0000313" key="1">
    <source>
        <dbReference type="EMBL" id="ACK41571.1"/>
    </source>
</evidence>
<name>B8E1P6_DICTD</name>
<protein>
    <submittedName>
        <fullName evidence="1">Uncharacterized protein</fullName>
    </submittedName>
</protein>
<sequence length="232" mass="26762">MKTRYFKIILIFLSMLLVLGFALAQSDSEELVQIETEEFVEELEEVEVLNLIQNGDFESGQLSPWEVVLINIKDFNKYEAEIFVDYFMWARKNSEADGGYIGIKQSLGNYDVKEKKTLKLSFDILVSLQELDSDGWAGGEYPANVELVFVDENNEEYVYKKCFILRGSKINYPENNVTEIDSGDFYHFEIDLMQDHEILENILSHPYLKEIRVGGSGWDFVGAVDNIFLTTK</sequence>
<gene>
    <name evidence="1" type="ordered locus">Dtur_0245</name>
</gene>
<proteinExistence type="predicted"/>
<dbReference type="AlphaFoldDB" id="B8E1P6"/>
<reference evidence="2" key="1">
    <citation type="journal article" date="2016" name="Front. Microbiol.">
        <title>The complete genome sequence of hyperthermophile Dictyoglomus turgidum DSM 6724 reveals a specialized carbohydrate fermentor.</title>
        <authorList>
            <person name="Brumm P.J."/>
            <person name="Gowda K."/>
            <person name="Robb F.T."/>
            <person name="Mead D.A."/>
        </authorList>
    </citation>
    <scope>NUCLEOTIDE SEQUENCE [LARGE SCALE GENOMIC DNA]</scope>
    <source>
        <strain evidence="2">DSM 6724 / Z-1310</strain>
    </source>
</reference>
<dbReference type="RefSeq" id="WP_012582656.1">
    <property type="nucleotide sequence ID" value="NC_011661.1"/>
</dbReference>
<dbReference type="Proteomes" id="UP000007719">
    <property type="component" value="Chromosome"/>
</dbReference>